<sequence length="197" mass="22846">MFKNYHERNRLVYLESLRVHREGHRAVNWGSETSQQKRFDVLTKIANDVFESSILDVGCGIGHLVDFILARGFSGTYLGIDLLEEMIVKAKSRHPKMSFENNSIQDYKEKSFDYVFMSGIFTVANEEALKFLIMEAFRIGKKGVAFNTLSAWANEKDPDEYYAEPGKILEFCFTLTSKIVLRHDYLPHDFTVYLYNT</sequence>
<dbReference type="RefSeq" id="WP_027221116.1">
    <property type="nucleotide sequence ID" value="NZ_CAAAIJ010000013.1"/>
</dbReference>
<dbReference type="GO" id="GO:0008168">
    <property type="term" value="F:methyltransferase activity"/>
    <property type="evidence" value="ECO:0007669"/>
    <property type="project" value="UniProtKB-KW"/>
</dbReference>
<gene>
    <name evidence="2" type="ORF">NCTC12272_00798</name>
</gene>
<dbReference type="Proteomes" id="UP000249566">
    <property type="component" value="Chromosome 1"/>
</dbReference>
<evidence type="ECO:0000313" key="2">
    <source>
        <dbReference type="EMBL" id="SQG89615.1"/>
    </source>
</evidence>
<keyword evidence="2" id="KW-0489">Methyltransferase</keyword>
<feature type="domain" description="Methyltransferase" evidence="1">
    <location>
        <begin position="54"/>
        <end position="143"/>
    </location>
</feature>
<evidence type="ECO:0000259" key="1">
    <source>
        <dbReference type="Pfam" id="PF13649"/>
    </source>
</evidence>
<accession>A0AAX2ITQ2</accession>
<dbReference type="Gene3D" id="3.40.50.150">
    <property type="entry name" value="Vaccinia Virus protein VP39"/>
    <property type="match status" value="1"/>
</dbReference>
<proteinExistence type="predicted"/>
<organism evidence="2 3">
    <name type="scientific">Legionella pneumophila subsp. pascullei</name>
    <dbReference type="NCBI Taxonomy" id="91890"/>
    <lineage>
        <taxon>Bacteria</taxon>
        <taxon>Pseudomonadati</taxon>
        <taxon>Pseudomonadota</taxon>
        <taxon>Gammaproteobacteria</taxon>
        <taxon>Legionellales</taxon>
        <taxon>Legionellaceae</taxon>
        <taxon>Legionella</taxon>
    </lineage>
</organism>
<dbReference type="AlphaFoldDB" id="A0AAX2ITQ2"/>
<dbReference type="InterPro" id="IPR041698">
    <property type="entry name" value="Methyltransf_25"/>
</dbReference>
<dbReference type="Pfam" id="PF13649">
    <property type="entry name" value="Methyltransf_25"/>
    <property type="match status" value="1"/>
</dbReference>
<reference evidence="2 3" key="1">
    <citation type="submission" date="2018-06" db="EMBL/GenBank/DDBJ databases">
        <authorList>
            <consortium name="Pathogen Informatics"/>
            <person name="Doyle S."/>
        </authorList>
    </citation>
    <scope>NUCLEOTIDE SEQUENCE [LARGE SCALE GENOMIC DNA]</scope>
    <source>
        <strain evidence="2 3">NCTC12272</strain>
    </source>
</reference>
<protein>
    <submittedName>
        <fullName evidence="2">Methyltransferase</fullName>
    </submittedName>
</protein>
<dbReference type="CDD" id="cd02440">
    <property type="entry name" value="AdoMet_MTases"/>
    <property type="match status" value="1"/>
</dbReference>
<keyword evidence="2" id="KW-0808">Transferase</keyword>
<evidence type="ECO:0000313" key="3">
    <source>
        <dbReference type="Proteomes" id="UP000249566"/>
    </source>
</evidence>
<name>A0AAX2ITQ2_LEGPN</name>
<dbReference type="EMBL" id="LS483412">
    <property type="protein sequence ID" value="SQG89615.1"/>
    <property type="molecule type" value="Genomic_DNA"/>
</dbReference>
<dbReference type="InterPro" id="IPR029063">
    <property type="entry name" value="SAM-dependent_MTases_sf"/>
</dbReference>
<dbReference type="SUPFAM" id="SSF53335">
    <property type="entry name" value="S-adenosyl-L-methionine-dependent methyltransferases"/>
    <property type="match status" value="1"/>
</dbReference>
<dbReference type="GO" id="GO:0032259">
    <property type="term" value="P:methylation"/>
    <property type="evidence" value="ECO:0007669"/>
    <property type="project" value="UniProtKB-KW"/>
</dbReference>